<gene>
    <name evidence="1" type="ORF">CURHAP_LOCUS24260</name>
</gene>
<reference evidence="1 2" key="1">
    <citation type="submission" date="2020-05" db="EMBL/GenBank/DDBJ databases">
        <authorList>
            <person name="Campoy J."/>
            <person name="Schneeberger K."/>
            <person name="Spophaly S."/>
        </authorList>
    </citation>
    <scope>NUCLEOTIDE SEQUENCE [LARGE SCALE GENOMIC DNA]</scope>
    <source>
        <strain evidence="1">PruArmRojPasFocal</strain>
    </source>
</reference>
<name>A0A6J5UFY7_PRUAR</name>
<dbReference type="Proteomes" id="UP000507222">
    <property type="component" value="Unassembled WGS sequence"/>
</dbReference>
<sequence>MEGRRVKAGFLDGITNIVPALGGVNIKELLNEAADEMGGKVLLDFNDTMVIGFKFFWSKSNAVLPV</sequence>
<organism evidence="1 2">
    <name type="scientific">Prunus armeniaca</name>
    <name type="common">Apricot</name>
    <name type="synonym">Armeniaca vulgaris</name>
    <dbReference type="NCBI Taxonomy" id="36596"/>
    <lineage>
        <taxon>Eukaryota</taxon>
        <taxon>Viridiplantae</taxon>
        <taxon>Streptophyta</taxon>
        <taxon>Embryophyta</taxon>
        <taxon>Tracheophyta</taxon>
        <taxon>Spermatophyta</taxon>
        <taxon>Magnoliopsida</taxon>
        <taxon>eudicotyledons</taxon>
        <taxon>Gunneridae</taxon>
        <taxon>Pentapetalae</taxon>
        <taxon>rosids</taxon>
        <taxon>fabids</taxon>
        <taxon>Rosales</taxon>
        <taxon>Rosaceae</taxon>
        <taxon>Amygdaloideae</taxon>
        <taxon>Amygdaleae</taxon>
        <taxon>Prunus</taxon>
    </lineage>
</organism>
<evidence type="ECO:0000313" key="1">
    <source>
        <dbReference type="EMBL" id="CAB4275396.1"/>
    </source>
</evidence>
<protein>
    <submittedName>
        <fullName evidence="1">Uncharacterized protein</fullName>
    </submittedName>
</protein>
<dbReference type="AlphaFoldDB" id="A0A6J5UFY7"/>
<dbReference type="EMBL" id="CAEKDK010000003">
    <property type="protein sequence ID" value="CAB4275396.1"/>
    <property type="molecule type" value="Genomic_DNA"/>
</dbReference>
<proteinExistence type="predicted"/>
<evidence type="ECO:0000313" key="2">
    <source>
        <dbReference type="Proteomes" id="UP000507222"/>
    </source>
</evidence>
<accession>A0A6J5UFY7</accession>